<dbReference type="PANTHER" id="PTHR42732">
    <property type="entry name" value="BETA-GALACTOSIDASE"/>
    <property type="match status" value="1"/>
</dbReference>
<keyword evidence="2" id="KW-0378">Hydrolase</keyword>
<dbReference type="SUPFAM" id="SSF49785">
    <property type="entry name" value="Galactose-binding domain-like"/>
    <property type="match status" value="1"/>
</dbReference>
<evidence type="ECO:0000313" key="8">
    <source>
        <dbReference type="Proteomes" id="UP000319143"/>
    </source>
</evidence>
<organism evidence="7 8">
    <name type="scientific">Novipirellula artificiosorum</name>
    <dbReference type="NCBI Taxonomy" id="2528016"/>
    <lineage>
        <taxon>Bacteria</taxon>
        <taxon>Pseudomonadati</taxon>
        <taxon>Planctomycetota</taxon>
        <taxon>Planctomycetia</taxon>
        <taxon>Pirellulales</taxon>
        <taxon>Pirellulaceae</taxon>
        <taxon>Novipirellula</taxon>
    </lineage>
</organism>
<proteinExistence type="inferred from homology"/>
<comment type="caution">
    <text evidence="7">The sequence shown here is derived from an EMBL/GenBank/DDBJ whole genome shotgun (WGS) entry which is preliminary data.</text>
</comment>
<keyword evidence="4" id="KW-0732">Signal</keyword>
<evidence type="ECO:0000259" key="5">
    <source>
        <dbReference type="Pfam" id="PF00703"/>
    </source>
</evidence>
<evidence type="ECO:0000256" key="1">
    <source>
        <dbReference type="ARBA" id="ARBA00007401"/>
    </source>
</evidence>
<evidence type="ECO:0000256" key="4">
    <source>
        <dbReference type="SAM" id="SignalP"/>
    </source>
</evidence>
<protein>
    <submittedName>
        <fullName evidence="7">Beta-D-glucuronidase</fullName>
    </submittedName>
</protein>
<dbReference type="InterPro" id="IPR051913">
    <property type="entry name" value="GH2_Domain-Containing"/>
</dbReference>
<evidence type="ECO:0000313" key="7">
    <source>
        <dbReference type="EMBL" id="TWU42344.1"/>
    </source>
</evidence>
<keyword evidence="8" id="KW-1185">Reference proteome</keyword>
<dbReference type="Gene3D" id="2.60.40.10">
    <property type="entry name" value="Immunoglobulins"/>
    <property type="match status" value="1"/>
</dbReference>
<dbReference type="GO" id="GO:0005975">
    <property type="term" value="P:carbohydrate metabolic process"/>
    <property type="evidence" value="ECO:0007669"/>
    <property type="project" value="InterPro"/>
</dbReference>
<keyword evidence="3" id="KW-0326">Glycosidase</keyword>
<name>A0A5C6E1I3_9BACT</name>
<dbReference type="PANTHER" id="PTHR42732:SF1">
    <property type="entry name" value="BETA-MANNOSIDASE"/>
    <property type="match status" value="1"/>
</dbReference>
<dbReference type="Gene3D" id="3.20.20.80">
    <property type="entry name" value="Glycosidases"/>
    <property type="match status" value="1"/>
</dbReference>
<dbReference type="Proteomes" id="UP000319143">
    <property type="component" value="Unassembled WGS sequence"/>
</dbReference>
<dbReference type="InterPro" id="IPR006103">
    <property type="entry name" value="Glyco_hydro_2_cat"/>
</dbReference>
<evidence type="ECO:0000259" key="6">
    <source>
        <dbReference type="Pfam" id="PF02836"/>
    </source>
</evidence>
<feature type="domain" description="Glycoside hydrolase family 2 catalytic" evidence="6">
    <location>
        <begin position="579"/>
        <end position="704"/>
    </location>
</feature>
<dbReference type="RefSeq" id="WP_146524428.1">
    <property type="nucleotide sequence ID" value="NZ_SJPV01000001.1"/>
</dbReference>
<dbReference type="Gene3D" id="2.60.120.260">
    <property type="entry name" value="Galactose-binding domain-like"/>
    <property type="match status" value="1"/>
</dbReference>
<dbReference type="InterPro" id="IPR006102">
    <property type="entry name" value="Ig-like_GH2"/>
</dbReference>
<dbReference type="SUPFAM" id="SSF51445">
    <property type="entry name" value="(Trans)glycosidases"/>
    <property type="match status" value="1"/>
</dbReference>
<dbReference type="InterPro" id="IPR017853">
    <property type="entry name" value="GH"/>
</dbReference>
<dbReference type="Pfam" id="PF02836">
    <property type="entry name" value="Glyco_hydro_2_C"/>
    <property type="match status" value="1"/>
</dbReference>
<dbReference type="EMBL" id="SJPV01000001">
    <property type="protein sequence ID" value="TWU42344.1"/>
    <property type="molecule type" value="Genomic_DNA"/>
</dbReference>
<feature type="signal peptide" evidence="4">
    <location>
        <begin position="1"/>
        <end position="25"/>
    </location>
</feature>
<comment type="similarity">
    <text evidence="1">Belongs to the glycosyl hydrolase 2 family.</text>
</comment>
<evidence type="ECO:0000256" key="3">
    <source>
        <dbReference type="ARBA" id="ARBA00023295"/>
    </source>
</evidence>
<accession>A0A5C6E1I3</accession>
<gene>
    <name evidence="7" type="ORF">Poly41_06410</name>
</gene>
<feature type="chain" id="PRO_5023125896" evidence="4">
    <location>
        <begin position="26"/>
        <end position="1700"/>
    </location>
</feature>
<sequence precursor="true">MLRRTPALFVIGLMLWSPTTSQGQATPNAYRWIEGETGNANGEVNVTGWGNTEFLSEGQWLHCSIAPNEVDKQVADEGLLIQYPFEVTDEATYQIWSRIGFEFARSPFDWRIDDGEFQRIEADELTSDLMEIDFWCEVAWLQLGEQSLTKGKHRLEFRLPKTQDEQGKRQRILFALDAVCITAENFSPNSKYKPDEESCDDRDRRASKHVFKFEEGSQPGQRVSLSLKGLWEVCRDDEQLPGPVAAPIDSLPTTTHFKAIEVPGDKNQLRPDLRFAHRLWYRTRVAVPKSMAGRSFFLDFPQNNLNTTVYVNGERCGFEKNPFVHFQIDVSKAIRVGDVNEIWVGIRDAYYGRSADPKRPMKLRKTFNLPPKFLSDGFQELDYPIWNCPQSGILSTPSLIAAGGNVYTADVFVKPSVAKKRLDCEVTLHNPSEQDFAGQIRVDAIEDQTGHVAHSFAPQPVNVQAGNTLTHDLSSDWENPELWWPDSPHLYRLRVTLEAEGHPVDVSETRFGFREWLRAGTQFTLNGVVWHMWADLVGEKSNPDAWLEAYHRTHQRTMRMSTAGQASHDARWMGMEPHKALDFFDQNGVVVRRNTTLDGEKIGSAFSEKDAETIKQQNGVDIKLALMENWRDQCVAQVKGERNHPSIQIWTIENEFAYINLINLLGNSPRMDLYEQLITKTHDAVMAVDPTRSVMIDGGGATKENTLGVHGDHYVATLDNRYPDLAYQPFVEGGGRGRWKWDQMRPRFIGEDWYANGINPADYATWGGEVAFQGKAATKDAVALIYRMLNEGYRWGGHYAAWHFWLGNDGGEAQWGSNVPRAAFVRQWDWTFGSNQKVNRTFGLFNDTQYADPITFTRQLLMDGVDVAAKSSTHHVAPGTAEKFDDTLTIPKVTQRQEAKLQLALTVDDKLVFQDTKAVSILPTVSAEGIEPGMLAVWDPGGETTEFLRGVGVDFLAMDSFDQMPDEVKVLLIGRDAIDESDCTSTKLSVLAARGHAVVVLDQSHPLKYQAIPAEMKLAPATKLDSFDNEIVTHNGTTAFIEVATHPALAGLLDKDFFTWGPDHLVFRNAYLKPTRGAKSLIQCGPRLEYSALVELPVGQGVMFLSQLDAGSKLKHNVVAQHVVMNLLRAARDYRLEYAEVASAIADEGLSEAVAAIGLQHANVADAQAAISDPQKKIALVSATPESLKQLAAHPEALKSFWTSGGTIVLCGLTPEGLKDFNRIVGVEHQIRPFVCERVTFPTVRHPLTSGITSGDIVMLSGKRVFGWTKDEYLSSDVFSYVVDLDELSSFAKSNFFAMDKITNGFVGADGWPQIIDFEYPKDGSPYEFRMDLGQSETVVSYTHDPSLNYNPTTKIALQFDGKDRVEFDLDGSGEAQTFQIEPPRKTERVVVQLVAQDFDPTKRPLIGIDNIQLNVQRSANWTSTVKPMLNLGGLVQYAKGDGGVVLCNLKFLANETVPINQVKKRAILAAVLRNLKAPFSGGATVIAGSDLVCNPLDLHTKATTFKDERGWYGNKKFTFKSLPSGKHELAGVTYNIYDMPTSPVPEVIMLGGDRIPQNLPLEVNGIPANCQAEALFFLHTARVDRRLSDREKKAGKQLEICRYVIHYEDGSSETIPVISGIHIDDYRQSKPGSLPAAQLAWSAPYENSDQSAALFAMQWNNPHPGRRIATIDMRYGSEERAGVPCLIAVTAVTVPPHAP</sequence>
<evidence type="ECO:0000256" key="2">
    <source>
        <dbReference type="ARBA" id="ARBA00022801"/>
    </source>
</evidence>
<dbReference type="Pfam" id="PF00703">
    <property type="entry name" value="Glyco_hydro_2"/>
    <property type="match status" value="1"/>
</dbReference>
<dbReference type="SUPFAM" id="SSF49303">
    <property type="entry name" value="beta-Galactosidase/glucuronidase domain"/>
    <property type="match status" value="1"/>
</dbReference>
<feature type="domain" description="Glycoside hydrolase family 2 immunoglobulin-like beta-sandwich" evidence="5">
    <location>
        <begin position="408"/>
        <end position="514"/>
    </location>
</feature>
<dbReference type="InterPro" id="IPR008979">
    <property type="entry name" value="Galactose-bd-like_sf"/>
</dbReference>
<dbReference type="InterPro" id="IPR013783">
    <property type="entry name" value="Ig-like_fold"/>
</dbReference>
<dbReference type="InterPro" id="IPR036156">
    <property type="entry name" value="Beta-gal/glucu_dom_sf"/>
</dbReference>
<dbReference type="GO" id="GO:0004553">
    <property type="term" value="F:hydrolase activity, hydrolyzing O-glycosyl compounds"/>
    <property type="evidence" value="ECO:0007669"/>
    <property type="project" value="InterPro"/>
</dbReference>
<reference evidence="7 8" key="1">
    <citation type="submission" date="2019-02" db="EMBL/GenBank/DDBJ databases">
        <title>Deep-cultivation of Planctomycetes and their phenomic and genomic characterization uncovers novel biology.</title>
        <authorList>
            <person name="Wiegand S."/>
            <person name="Jogler M."/>
            <person name="Boedeker C."/>
            <person name="Pinto D."/>
            <person name="Vollmers J."/>
            <person name="Rivas-Marin E."/>
            <person name="Kohn T."/>
            <person name="Peeters S.H."/>
            <person name="Heuer A."/>
            <person name="Rast P."/>
            <person name="Oberbeckmann S."/>
            <person name="Bunk B."/>
            <person name="Jeske O."/>
            <person name="Meyerdierks A."/>
            <person name="Storesund J.E."/>
            <person name="Kallscheuer N."/>
            <person name="Luecker S."/>
            <person name="Lage O.M."/>
            <person name="Pohl T."/>
            <person name="Merkel B.J."/>
            <person name="Hornburger P."/>
            <person name="Mueller R.-W."/>
            <person name="Bruemmer F."/>
            <person name="Labrenz M."/>
            <person name="Spormann A.M."/>
            <person name="Op Den Camp H."/>
            <person name="Overmann J."/>
            <person name="Amann R."/>
            <person name="Jetten M.S.M."/>
            <person name="Mascher T."/>
            <person name="Medema M.H."/>
            <person name="Devos D.P."/>
            <person name="Kaster A.-K."/>
            <person name="Ovreas L."/>
            <person name="Rohde M."/>
            <person name="Galperin M.Y."/>
            <person name="Jogler C."/>
        </authorList>
    </citation>
    <scope>NUCLEOTIDE SEQUENCE [LARGE SCALE GENOMIC DNA]</scope>
    <source>
        <strain evidence="7 8">Poly41</strain>
    </source>
</reference>
<dbReference type="OrthoDB" id="223017at2"/>